<protein>
    <submittedName>
        <fullName evidence="1">N-acetylmuramoyl-L-alanine amidase</fullName>
    </submittedName>
</protein>
<gene>
    <name evidence="1" type="ORF">E5358_05260</name>
</gene>
<comment type="caution">
    <text evidence="1">The sequence shown here is derived from an EMBL/GenBank/DDBJ whole genome shotgun (WGS) entry which is preliminary data.</text>
</comment>
<keyword evidence="2" id="KW-1185">Reference proteome</keyword>
<organism evidence="1 2">
    <name type="scientific">Palleniella muris</name>
    <dbReference type="NCBI Taxonomy" id="3038145"/>
    <lineage>
        <taxon>Bacteria</taxon>
        <taxon>Pseudomonadati</taxon>
        <taxon>Bacteroidota</taxon>
        <taxon>Bacteroidia</taxon>
        <taxon>Bacteroidales</taxon>
        <taxon>Prevotellaceae</taxon>
        <taxon>Palleniella</taxon>
    </lineage>
</organism>
<name>A0AC61QRF8_9BACT</name>
<proteinExistence type="predicted"/>
<dbReference type="Proteomes" id="UP000308886">
    <property type="component" value="Unassembled WGS sequence"/>
</dbReference>
<sequence length="199" mass="22050">MKILIDNGHGSDTLGKQSPDGLLKEYKWTRDIAQRLETALKAKGYNVQRIVPETNDVPITTRCNRVNAICKQVGAKNVVLVSIHNNAVSNGSWGTAKGFSVFVSKNASSNSKKLASIFTDEAIDRKLTGNRSIPVEKYWTWSWTKADIGILKGTACPAVLTENGFMDNKEECDYLLSEKGKQDFVDLHVVAIEKYIKSL</sequence>
<evidence type="ECO:0000313" key="1">
    <source>
        <dbReference type="EMBL" id="TGX82747.1"/>
    </source>
</evidence>
<evidence type="ECO:0000313" key="2">
    <source>
        <dbReference type="Proteomes" id="UP000308886"/>
    </source>
</evidence>
<dbReference type="EMBL" id="SRZC01000007">
    <property type="protein sequence ID" value="TGX82747.1"/>
    <property type="molecule type" value="Genomic_DNA"/>
</dbReference>
<reference evidence="1" key="1">
    <citation type="submission" date="2019-04" db="EMBL/GenBank/DDBJ databases">
        <title>Microbes associate with the intestines of laboratory mice.</title>
        <authorList>
            <person name="Navarre W."/>
            <person name="Wong E."/>
            <person name="Huang K."/>
            <person name="Tropini C."/>
            <person name="Ng K."/>
            <person name="Yu B."/>
        </authorList>
    </citation>
    <scope>NUCLEOTIDE SEQUENCE</scope>
    <source>
        <strain evidence="1">NM73_A23</strain>
    </source>
</reference>
<accession>A0AC61QRF8</accession>